<name>A0ABW5J7T7_9BACT</name>
<keyword evidence="1" id="KW-0812">Transmembrane</keyword>
<reference evidence="3" key="1">
    <citation type="journal article" date="2019" name="Int. J. Syst. Evol. Microbiol.">
        <title>The Global Catalogue of Microorganisms (GCM) 10K type strain sequencing project: providing services to taxonomists for standard genome sequencing and annotation.</title>
        <authorList>
            <consortium name="The Broad Institute Genomics Platform"/>
            <consortium name="The Broad Institute Genome Sequencing Center for Infectious Disease"/>
            <person name="Wu L."/>
            <person name="Ma J."/>
        </authorList>
    </citation>
    <scope>NUCLEOTIDE SEQUENCE [LARGE SCALE GENOMIC DNA]</scope>
    <source>
        <strain evidence="3">KCTC 52344</strain>
    </source>
</reference>
<comment type="caution">
    <text evidence="2">The sequence shown here is derived from an EMBL/GenBank/DDBJ whole genome shotgun (WGS) entry which is preliminary data.</text>
</comment>
<evidence type="ECO:0000313" key="3">
    <source>
        <dbReference type="Proteomes" id="UP001597510"/>
    </source>
</evidence>
<evidence type="ECO:0000256" key="1">
    <source>
        <dbReference type="SAM" id="Phobius"/>
    </source>
</evidence>
<feature type="transmembrane region" description="Helical" evidence="1">
    <location>
        <begin position="82"/>
        <end position="105"/>
    </location>
</feature>
<keyword evidence="1" id="KW-0472">Membrane</keyword>
<accession>A0ABW5J7T7</accession>
<dbReference type="RefSeq" id="WP_340235887.1">
    <property type="nucleotide sequence ID" value="NZ_JBBEWC010000005.1"/>
</dbReference>
<protein>
    <submittedName>
        <fullName evidence="2">Uncharacterized protein</fullName>
    </submittedName>
</protein>
<feature type="transmembrane region" description="Helical" evidence="1">
    <location>
        <begin position="12"/>
        <end position="33"/>
    </location>
</feature>
<keyword evidence="1" id="KW-1133">Transmembrane helix</keyword>
<proteinExistence type="predicted"/>
<dbReference type="EMBL" id="JBHULC010000011">
    <property type="protein sequence ID" value="MFD2521655.1"/>
    <property type="molecule type" value="Genomic_DNA"/>
</dbReference>
<evidence type="ECO:0000313" key="2">
    <source>
        <dbReference type="EMBL" id="MFD2521655.1"/>
    </source>
</evidence>
<dbReference type="Proteomes" id="UP001597510">
    <property type="component" value="Unassembled WGS sequence"/>
</dbReference>
<gene>
    <name evidence="2" type="ORF">ACFSR2_12235</name>
</gene>
<feature type="transmembrane region" description="Helical" evidence="1">
    <location>
        <begin position="45"/>
        <end position="62"/>
    </location>
</feature>
<organism evidence="2 3">
    <name type="scientific">Emticicia soli</name>
    <dbReference type="NCBI Taxonomy" id="2027878"/>
    <lineage>
        <taxon>Bacteria</taxon>
        <taxon>Pseudomonadati</taxon>
        <taxon>Bacteroidota</taxon>
        <taxon>Cytophagia</taxon>
        <taxon>Cytophagales</taxon>
        <taxon>Leadbetterellaceae</taxon>
        <taxon>Emticicia</taxon>
    </lineage>
</organism>
<sequence>MNQSTETNRPAAITFACTAGFVWAALSIPLIFFSSTKTIGTWYPPYLAFTVLASFASVYGIWIQKRWGFYGYIAFNVINQVVLISMGMWTLFSILIPAIVIGVSYKHLKELN</sequence>
<keyword evidence="3" id="KW-1185">Reference proteome</keyword>